<dbReference type="Proteomes" id="UP000663859">
    <property type="component" value="Unassembled WGS sequence"/>
</dbReference>
<protein>
    <submittedName>
        <fullName evidence="1">Uncharacterized protein</fullName>
    </submittedName>
</protein>
<sequence length="40" mass="4227">MSKEGRSPALAKQLPTGTLIVRSVAAPLDGLSFSTRVSKR</sequence>
<proteinExistence type="predicted"/>
<accession>A0A8J2BRB8</accession>
<evidence type="ECO:0000313" key="2">
    <source>
        <dbReference type="Proteomes" id="UP000663859"/>
    </source>
</evidence>
<dbReference type="EMBL" id="CAJNOB010000002">
    <property type="protein sequence ID" value="CAF0691471.1"/>
    <property type="molecule type" value="Genomic_DNA"/>
</dbReference>
<dbReference type="AlphaFoldDB" id="A0A8J2BRB8"/>
<name>A0A8J2BRB8_9BACT</name>
<keyword evidence="2" id="KW-1185">Reference proteome</keyword>
<organism evidence="1 2">
    <name type="scientific">Candidatus Methylacidithermus pantelleriae</name>
    <dbReference type="NCBI Taxonomy" id="2744239"/>
    <lineage>
        <taxon>Bacteria</taxon>
        <taxon>Pseudomonadati</taxon>
        <taxon>Verrucomicrobiota</taxon>
        <taxon>Methylacidiphilae</taxon>
        <taxon>Methylacidiphilales</taxon>
        <taxon>Methylacidiphilaceae</taxon>
        <taxon>Candidatus Methylacidithermus</taxon>
    </lineage>
</organism>
<evidence type="ECO:0000313" key="1">
    <source>
        <dbReference type="EMBL" id="CAF0691471.1"/>
    </source>
</evidence>
<gene>
    <name evidence="1" type="ORF">MPNT_100057</name>
</gene>
<comment type="caution">
    <text evidence="1">The sequence shown here is derived from an EMBL/GenBank/DDBJ whole genome shotgun (WGS) entry which is preliminary data.</text>
</comment>
<reference evidence="1" key="1">
    <citation type="submission" date="2021-02" db="EMBL/GenBank/DDBJ databases">
        <authorList>
            <person name="Cremers G."/>
            <person name="Picone N."/>
        </authorList>
    </citation>
    <scope>NUCLEOTIDE SEQUENCE</scope>
    <source>
        <strain evidence="1">PQ17</strain>
    </source>
</reference>